<feature type="compositionally biased region" description="Polar residues" evidence="1">
    <location>
        <begin position="536"/>
        <end position="547"/>
    </location>
</feature>
<dbReference type="GO" id="GO:0016592">
    <property type="term" value="C:mediator complex"/>
    <property type="evidence" value="ECO:0007669"/>
    <property type="project" value="InterPro"/>
</dbReference>
<dbReference type="OrthoDB" id="1938591at2759"/>
<dbReference type="GO" id="GO:0006357">
    <property type="term" value="P:regulation of transcription by RNA polymerase II"/>
    <property type="evidence" value="ECO:0007669"/>
    <property type="project" value="InterPro"/>
</dbReference>
<dbReference type="InterPro" id="IPR036431">
    <property type="entry name" value="ARID_dom_sf"/>
</dbReference>
<feature type="region of interest" description="Disordered" evidence="1">
    <location>
        <begin position="536"/>
        <end position="721"/>
    </location>
</feature>
<feature type="compositionally biased region" description="Pro residues" evidence="1">
    <location>
        <begin position="583"/>
        <end position="600"/>
    </location>
</feature>
<feature type="region of interest" description="Disordered" evidence="1">
    <location>
        <begin position="1"/>
        <end position="120"/>
    </location>
</feature>
<evidence type="ECO:0000256" key="1">
    <source>
        <dbReference type="SAM" id="MobiDB-lite"/>
    </source>
</evidence>
<feature type="compositionally biased region" description="Low complexity" evidence="1">
    <location>
        <begin position="246"/>
        <end position="273"/>
    </location>
</feature>
<dbReference type="Pfam" id="PF05397">
    <property type="entry name" value="Med15_fungi"/>
    <property type="match status" value="1"/>
</dbReference>
<protein>
    <recommendedName>
        <fullName evidence="2">ARID domain-containing protein</fullName>
    </recommendedName>
</protein>
<feature type="compositionally biased region" description="Pro residues" evidence="1">
    <location>
        <begin position="365"/>
        <end position="375"/>
    </location>
</feature>
<dbReference type="HOGENOM" id="CLU_006745_0_0_1"/>
<dbReference type="SUPFAM" id="SSF46774">
    <property type="entry name" value="ARID-like"/>
    <property type="match status" value="1"/>
</dbReference>
<dbReference type="CDD" id="cd16100">
    <property type="entry name" value="ARID"/>
    <property type="match status" value="1"/>
</dbReference>
<sequence>MSASPGPGQQHQQAGPSGQNQPGWIGQQGSASSQGVSPMTHGGPPLPARPAQNIQPSPQHHPPGQWQQNNLGPQRPGSTQHMTGQITNQISPSMSNQFPSNQLPTQSGQNIPQIPLPPPLDKAKFEESYAAFRRSRPIKQDERLMRVDNRPIDLHALHYNVLSEGGIKKVTAREMWPIIGARMGFIQFPGTDTEPAKAGPGIAQQLQHLYTECLASFDNIYVASVFQKKGFFPPQAGASGLQGNHPAANSPQINNNPPPTQGNNGSPGNNMPGASQVNMMNAVMVYANVPAAELRTRGVPEQVVHFVENNRAHLQRTMQQQQMFRGMIPKSNMPGQASEPGRNNPDAIGTFSGMLPSQQQGSMPPAGPRPPPPGHPAGMSVNGSNNGQLQPPQKPPPTNGIPLSYPSRPTQEQSQEAILYIQRTKQDFVTHNLPNMKQYAVPESQKAEYIRTLEQAHRHAQELEPKLPLYFYVLKDPEMIRKLIAIIYTTREQRTLVADGAPKYILSLSTLSTLIQQIQQANAQFTTVANYLAQPSNDTAVNGHQGSNGRGPIPPQGPPQSSHQTPQQQPQRIQTTPSLPAQSIPPPAGNRPVHLNPPPAPKKKAHQPALSAVASATTSTPTPPASTPAASAATPATPAAASPKTPKSPKGKAASKPKATAQSKRKSSRIVPPTPEPVQPNAPSPSGSLKRQREEEEPMVSTPAVSNAPSPKKAKTEWEGELSEALVKKEQEMENIKTEEDASAFLERMTELIRLAAGNDGQESLTSDISETLDMILKGCGQDTSDPGAMAPLGMDDVTGPPSSLLPAADEFQFKDFLDFTSCAADEDYSKPATPDLVASSSTNPSPESASDPADAAGQAATSHTADATKLANFKIEDSYDLDLRLGAWKEIDGGESSYYQPDKWNWEGTMPALDQPWAITPS</sequence>
<dbReference type="InterPro" id="IPR001606">
    <property type="entry name" value="ARID_dom"/>
</dbReference>
<name>A0A0C3BDK3_PILCF</name>
<dbReference type="GO" id="GO:0003677">
    <property type="term" value="F:DNA binding"/>
    <property type="evidence" value="ECO:0007669"/>
    <property type="project" value="InterPro"/>
</dbReference>
<feature type="compositionally biased region" description="Low complexity" evidence="1">
    <location>
        <begin position="607"/>
        <end position="620"/>
    </location>
</feature>
<feature type="compositionally biased region" description="Polar residues" evidence="1">
    <location>
        <begin position="65"/>
        <end position="108"/>
    </location>
</feature>
<feature type="region of interest" description="Disordered" evidence="1">
    <location>
        <begin position="829"/>
        <end position="868"/>
    </location>
</feature>
<dbReference type="PROSITE" id="PS51011">
    <property type="entry name" value="ARID"/>
    <property type="match status" value="1"/>
</dbReference>
<feature type="compositionally biased region" description="Low complexity" evidence="1">
    <location>
        <begin position="1"/>
        <end position="19"/>
    </location>
</feature>
<dbReference type="GO" id="GO:0003712">
    <property type="term" value="F:transcription coregulator activity"/>
    <property type="evidence" value="ECO:0007669"/>
    <property type="project" value="InterPro"/>
</dbReference>
<feature type="compositionally biased region" description="Pro residues" evidence="1">
    <location>
        <begin position="672"/>
        <end position="683"/>
    </location>
</feature>
<evidence type="ECO:0000313" key="4">
    <source>
        <dbReference type="Proteomes" id="UP000054166"/>
    </source>
</evidence>
<dbReference type="Proteomes" id="UP000054166">
    <property type="component" value="Unassembled WGS sequence"/>
</dbReference>
<feature type="compositionally biased region" description="Low complexity" evidence="1">
    <location>
        <begin position="839"/>
        <end position="861"/>
    </location>
</feature>
<organism evidence="3 4">
    <name type="scientific">Piloderma croceum (strain F 1598)</name>
    <dbReference type="NCBI Taxonomy" id="765440"/>
    <lineage>
        <taxon>Eukaryota</taxon>
        <taxon>Fungi</taxon>
        <taxon>Dikarya</taxon>
        <taxon>Basidiomycota</taxon>
        <taxon>Agaricomycotina</taxon>
        <taxon>Agaricomycetes</taxon>
        <taxon>Agaricomycetidae</taxon>
        <taxon>Atheliales</taxon>
        <taxon>Atheliaceae</taxon>
        <taxon>Piloderma</taxon>
    </lineage>
</organism>
<dbReference type="SMART" id="SM00501">
    <property type="entry name" value="BRIGHT"/>
    <property type="match status" value="1"/>
</dbReference>
<dbReference type="InterPro" id="IPR008626">
    <property type="entry name" value="Mediator_Med15_fun"/>
</dbReference>
<dbReference type="SMART" id="SM01014">
    <property type="entry name" value="ARID"/>
    <property type="match status" value="1"/>
</dbReference>
<keyword evidence="4" id="KW-1185">Reference proteome</keyword>
<evidence type="ECO:0000259" key="2">
    <source>
        <dbReference type="PROSITE" id="PS51011"/>
    </source>
</evidence>
<feature type="compositionally biased region" description="Low complexity" evidence="1">
    <location>
        <begin position="627"/>
        <end position="645"/>
    </location>
</feature>
<reference evidence="3 4" key="1">
    <citation type="submission" date="2014-04" db="EMBL/GenBank/DDBJ databases">
        <authorList>
            <consortium name="DOE Joint Genome Institute"/>
            <person name="Kuo A."/>
            <person name="Tarkka M."/>
            <person name="Buscot F."/>
            <person name="Kohler A."/>
            <person name="Nagy L.G."/>
            <person name="Floudas D."/>
            <person name="Copeland A."/>
            <person name="Barry K.W."/>
            <person name="Cichocki N."/>
            <person name="Veneault-Fourrey C."/>
            <person name="LaButti K."/>
            <person name="Lindquist E.A."/>
            <person name="Lipzen A."/>
            <person name="Lundell T."/>
            <person name="Morin E."/>
            <person name="Murat C."/>
            <person name="Sun H."/>
            <person name="Tunlid A."/>
            <person name="Henrissat B."/>
            <person name="Grigoriev I.V."/>
            <person name="Hibbett D.S."/>
            <person name="Martin F."/>
            <person name="Nordberg H.P."/>
            <person name="Cantor M.N."/>
            <person name="Hua S.X."/>
        </authorList>
    </citation>
    <scope>NUCLEOTIDE SEQUENCE [LARGE SCALE GENOMIC DNA]</scope>
    <source>
        <strain evidence="3 4">F 1598</strain>
    </source>
</reference>
<dbReference type="Pfam" id="PF01388">
    <property type="entry name" value="ARID"/>
    <property type="match status" value="1"/>
</dbReference>
<reference evidence="4" key="2">
    <citation type="submission" date="2015-01" db="EMBL/GenBank/DDBJ databases">
        <title>Evolutionary Origins and Diversification of the Mycorrhizal Mutualists.</title>
        <authorList>
            <consortium name="DOE Joint Genome Institute"/>
            <consortium name="Mycorrhizal Genomics Consortium"/>
            <person name="Kohler A."/>
            <person name="Kuo A."/>
            <person name="Nagy L.G."/>
            <person name="Floudas D."/>
            <person name="Copeland A."/>
            <person name="Barry K.W."/>
            <person name="Cichocki N."/>
            <person name="Veneault-Fourrey C."/>
            <person name="LaButti K."/>
            <person name="Lindquist E.A."/>
            <person name="Lipzen A."/>
            <person name="Lundell T."/>
            <person name="Morin E."/>
            <person name="Murat C."/>
            <person name="Riley R."/>
            <person name="Ohm R."/>
            <person name="Sun H."/>
            <person name="Tunlid A."/>
            <person name="Henrissat B."/>
            <person name="Grigoriev I.V."/>
            <person name="Hibbett D.S."/>
            <person name="Martin F."/>
        </authorList>
    </citation>
    <scope>NUCLEOTIDE SEQUENCE [LARGE SCALE GENOMIC DNA]</scope>
    <source>
        <strain evidence="4">F 1598</strain>
    </source>
</reference>
<dbReference type="STRING" id="765440.A0A0C3BDK3"/>
<dbReference type="InParanoid" id="A0A0C3BDK3"/>
<dbReference type="Gene3D" id="1.10.150.60">
    <property type="entry name" value="ARID DNA-binding domain"/>
    <property type="match status" value="1"/>
</dbReference>
<feature type="compositionally biased region" description="Low complexity" evidence="1">
    <location>
        <begin position="559"/>
        <end position="578"/>
    </location>
</feature>
<dbReference type="AlphaFoldDB" id="A0A0C3BDK3"/>
<gene>
    <name evidence="3" type="ORF">PILCRDRAFT_411569</name>
</gene>
<proteinExistence type="predicted"/>
<dbReference type="EMBL" id="KN832988">
    <property type="protein sequence ID" value="KIM84403.1"/>
    <property type="molecule type" value="Genomic_DNA"/>
</dbReference>
<feature type="region of interest" description="Disordered" evidence="1">
    <location>
        <begin position="328"/>
        <end position="410"/>
    </location>
</feature>
<evidence type="ECO:0000313" key="3">
    <source>
        <dbReference type="EMBL" id="KIM84403.1"/>
    </source>
</evidence>
<accession>A0A0C3BDK3</accession>
<feature type="compositionally biased region" description="Polar residues" evidence="1">
    <location>
        <begin position="381"/>
        <end position="391"/>
    </location>
</feature>
<feature type="domain" description="ARID" evidence="2">
    <location>
        <begin position="119"/>
        <end position="222"/>
    </location>
</feature>
<feature type="region of interest" description="Disordered" evidence="1">
    <location>
        <begin position="237"/>
        <end position="275"/>
    </location>
</feature>